<comment type="caution">
    <text evidence="1">The sequence shown here is derived from an EMBL/GenBank/DDBJ whole genome shotgun (WGS) entry which is preliminary data.</text>
</comment>
<reference evidence="1 2" key="1">
    <citation type="journal article" date="2022" name="Plant J.">
        <title>Chromosome-level genome of Camellia lanceoleosa provides a valuable resource for understanding genome evolution and self-incompatibility.</title>
        <authorList>
            <person name="Gong W."/>
            <person name="Xiao S."/>
            <person name="Wang L."/>
            <person name="Liao Z."/>
            <person name="Chang Y."/>
            <person name="Mo W."/>
            <person name="Hu G."/>
            <person name="Li W."/>
            <person name="Zhao G."/>
            <person name="Zhu H."/>
            <person name="Hu X."/>
            <person name="Ji K."/>
            <person name="Xiang X."/>
            <person name="Song Q."/>
            <person name="Yuan D."/>
            <person name="Jin S."/>
            <person name="Zhang L."/>
        </authorList>
    </citation>
    <scope>NUCLEOTIDE SEQUENCE [LARGE SCALE GENOMIC DNA]</scope>
    <source>
        <strain evidence="1">SQ_2022a</strain>
    </source>
</reference>
<dbReference type="Proteomes" id="UP001060215">
    <property type="component" value="Chromosome 5"/>
</dbReference>
<sequence>MLFTFRLIPSHNLSKTLYARLSKKNYTANTSLNLKPLNSKISNFMRNGLVEEAQNLFDEMPQRNTVTWNAMIRGYFQNGQFNQAMHLYNQMDNRDIYSYNTVIAGLMQFGDVNGAREVFYSMPFNDVVTWNSMISGYVCNGLVDEAVWVFDRMPLRNVISWNLMITGLLNCEEFDLAEELFKEMGNRDVVSWTVMMSGFVSAGRIFEAREIFDGMPIRDVQAWNTIISGYIDKGYLEIAEVLFHKMPEQDWNSWNGMITGLVNGQRFSDAIRLFNEMPQKCQRSLNSILMGLIKNGLVKEAHAVLEKNPFGDVVSTTNMIIGYFHIGEVQTAIELFQLMPIWDTTVWNATIFGLGEKDHGEDGLKLFMRMKELSFPMDEATFTSVLTICSSLPTLNLGKQTHAQIIKMSFNSFNAVCNAMVTMYARCGNMNSALMEFSSMPSHDVISWNSIICGFAHHGHGEEALKMFNQMRLTDIKPNQITFIGVLSACSHSGLVEQGKYYFNFMKYKSFLQPMTEHYTCIVDLLGRYGHIDEAVKFLDQMRDDGIEVSASVWGALLGACRIHNNIEVGEIAGKRVMELEPFNSGVYMILAELYLDSGRKKDAEKIWVRMKEMGVKKQPGCSWIEVNNNGYVFLSGDSSHPEFYSICCILDLLVIEMEIEILKPNTSSCPDILDVCELN</sequence>
<name>A0ACC0H7F5_9ERIC</name>
<evidence type="ECO:0000313" key="2">
    <source>
        <dbReference type="Proteomes" id="UP001060215"/>
    </source>
</evidence>
<accession>A0ACC0H7F5</accession>
<dbReference type="EMBL" id="CM045762">
    <property type="protein sequence ID" value="KAI8009452.1"/>
    <property type="molecule type" value="Genomic_DNA"/>
</dbReference>
<proteinExistence type="predicted"/>
<keyword evidence="2" id="KW-1185">Reference proteome</keyword>
<organism evidence="1 2">
    <name type="scientific">Camellia lanceoleosa</name>
    <dbReference type="NCBI Taxonomy" id="1840588"/>
    <lineage>
        <taxon>Eukaryota</taxon>
        <taxon>Viridiplantae</taxon>
        <taxon>Streptophyta</taxon>
        <taxon>Embryophyta</taxon>
        <taxon>Tracheophyta</taxon>
        <taxon>Spermatophyta</taxon>
        <taxon>Magnoliopsida</taxon>
        <taxon>eudicotyledons</taxon>
        <taxon>Gunneridae</taxon>
        <taxon>Pentapetalae</taxon>
        <taxon>asterids</taxon>
        <taxon>Ericales</taxon>
        <taxon>Theaceae</taxon>
        <taxon>Camellia</taxon>
    </lineage>
</organism>
<evidence type="ECO:0000313" key="1">
    <source>
        <dbReference type="EMBL" id="KAI8009452.1"/>
    </source>
</evidence>
<gene>
    <name evidence="1" type="ORF">LOK49_LG06G02597</name>
</gene>
<protein>
    <submittedName>
        <fullName evidence="1">Pentatricopeptide repeat-containing protein</fullName>
    </submittedName>
</protein>